<feature type="non-terminal residue" evidence="2">
    <location>
        <position position="1"/>
    </location>
</feature>
<reference evidence="2" key="1">
    <citation type="submission" date="2016-03" db="EMBL/GenBank/DDBJ databases">
        <title>Gut transcriptome analysis on engorged females of Ornithodoros mimon (Acari: Argasidae) and phylogenetic inferences of soft ticks.</title>
        <authorList>
            <person name="Landulfo G.A."/>
            <person name="Giovanni D."/>
            <person name="Carvalho E."/>
            <person name="Junqueira-de-Azevedo I."/>
            <person name="Patane J."/>
            <person name="Mendoca R."/>
            <person name="Barros-Battesti D."/>
        </authorList>
    </citation>
    <scope>NUCLEOTIDE SEQUENCE</scope>
    <source>
        <strain evidence="2">Females</strain>
        <tissue evidence="2">Gut</tissue>
    </source>
</reference>
<sequence>LCWRRNDVIVVVRRYFNHLRFWLGRLLCPFLLQVRTCLLSLSASARLNLCCRCGSFSSFRQEPPFLRRALIGANLWSETGFCLTILFLVLPLDWADRPSLQRSFGNLRFATPLLDRLRHPLDHSLPLQLCDPYLHRRRRQLAGAGERPRQLHLRCRHLPPLPHHHHPLHPLSSRALGSAAETDRSRPLPSPPAAPASSPVVCGQTSR</sequence>
<protein>
    <submittedName>
        <fullName evidence="2">Uncharacterized protein</fullName>
    </submittedName>
</protein>
<accession>A0A147B6K3</accession>
<name>A0A147B6K3_9ACAR</name>
<evidence type="ECO:0000313" key="2">
    <source>
        <dbReference type="EMBL" id="JAR86409.1"/>
    </source>
</evidence>
<feature type="region of interest" description="Disordered" evidence="1">
    <location>
        <begin position="164"/>
        <end position="207"/>
    </location>
</feature>
<dbReference type="AlphaFoldDB" id="A0A147B6K3"/>
<organism evidence="2">
    <name type="scientific">Alectorobius mimon</name>
    <dbReference type="NCBI Taxonomy" id="360319"/>
    <lineage>
        <taxon>Eukaryota</taxon>
        <taxon>Metazoa</taxon>
        <taxon>Ecdysozoa</taxon>
        <taxon>Arthropoda</taxon>
        <taxon>Chelicerata</taxon>
        <taxon>Arachnida</taxon>
        <taxon>Acari</taxon>
        <taxon>Parasitiformes</taxon>
        <taxon>Ixodida</taxon>
        <taxon>Ixodoidea</taxon>
        <taxon>Argasidae</taxon>
        <taxon>Ornithodorinae</taxon>
        <taxon>Alectorobius</taxon>
    </lineage>
</organism>
<proteinExistence type="predicted"/>
<evidence type="ECO:0000256" key="1">
    <source>
        <dbReference type="SAM" id="MobiDB-lite"/>
    </source>
</evidence>
<dbReference type="EMBL" id="GEIB01002062">
    <property type="protein sequence ID" value="JAR86409.1"/>
    <property type="molecule type" value="Transcribed_RNA"/>
</dbReference>